<dbReference type="InterPro" id="IPR016024">
    <property type="entry name" value="ARM-type_fold"/>
</dbReference>
<accession>A0A5S4FR59</accession>
<name>A0A5S4FR59_9ACTN</name>
<comment type="caution">
    <text evidence="1">The sequence shown here is derived from an EMBL/GenBank/DDBJ whole genome shotgun (WGS) entry which is preliminary data.</text>
</comment>
<dbReference type="InterPro" id="IPR004830">
    <property type="entry name" value="LRR_variant"/>
</dbReference>
<reference evidence="1 2" key="1">
    <citation type="submission" date="2019-05" db="EMBL/GenBank/DDBJ databases">
        <title>Draft genome sequence of Nonomuraea zeae DSM 100528.</title>
        <authorList>
            <person name="Saricaoglu S."/>
            <person name="Isik K."/>
        </authorList>
    </citation>
    <scope>NUCLEOTIDE SEQUENCE [LARGE SCALE GENOMIC DNA]</scope>
    <source>
        <strain evidence="1 2">DSM 100528</strain>
    </source>
</reference>
<keyword evidence="2" id="KW-1185">Reference proteome</keyword>
<evidence type="ECO:0000313" key="1">
    <source>
        <dbReference type="EMBL" id="TMR23173.1"/>
    </source>
</evidence>
<evidence type="ECO:0008006" key="3">
    <source>
        <dbReference type="Google" id="ProtNLM"/>
    </source>
</evidence>
<dbReference type="Pfam" id="PF01816">
    <property type="entry name" value="LRV"/>
    <property type="match status" value="1"/>
</dbReference>
<dbReference type="OrthoDB" id="3699606at2"/>
<dbReference type="EMBL" id="VCKX01000260">
    <property type="protein sequence ID" value="TMR23173.1"/>
    <property type="molecule type" value="Genomic_DNA"/>
</dbReference>
<gene>
    <name evidence="1" type="ORF">ETD85_48325</name>
</gene>
<evidence type="ECO:0000313" key="2">
    <source>
        <dbReference type="Proteomes" id="UP000306628"/>
    </source>
</evidence>
<dbReference type="Proteomes" id="UP000306628">
    <property type="component" value="Unassembled WGS sequence"/>
</dbReference>
<dbReference type="RefSeq" id="WP_138696596.1">
    <property type="nucleotide sequence ID" value="NZ_JBHSAZ010000006.1"/>
</dbReference>
<sequence>MEAFIGHSDPKVRECFAESPHIPAEIRSRLAEDPDFQVRWALAAGPQWERFQPRSTSLTEDAYDLLAYDARSEIRCELAQNWQTPAPLLIVLAMDPAAEVRRTVCSSWQRLPPRLREALLDDADQRVRRAAQLKGYRDRPELLGEILATGDVTQIAGEAQLPRALAEGYARSGDAARRHTVAENPYLGRDLVEELATDPDPGVRLRVSLRPELTEAQRAAIDYDPDLYQVRVPLPWIRERFPTLPPWPTTRYRLTRRCDAASRVTRALRWMWWGGSPAMTIT</sequence>
<organism evidence="1 2">
    <name type="scientific">Nonomuraea zeae</name>
    <dbReference type="NCBI Taxonomy" id="1642303"/>
    <lineage>
        <taxon>Bacteria</taxon>
        <taxon>Bacillati</taxon>
        <taxon>Actinomycetota</taxon>
        <taxon>Actinomycetes</taxon>
        <taxon>Streptosporangiales</taxon>
        <taxon>Streptosporangiaceae</taxon>
        <taxon>Nonomuraea</taxon>
    </lineage>
</organism>
<dbReference type="SUPFAM" id="SSF48371">
    <property type="entry name" value="ARM repeat"/>
    <property type="match status" value="1"/>
</dbReference>
<dbReference type="AlphaFoldDB" id="A0A5S4FR59"/>
<dbReference type="Gene3D" id="1.25.10.10">
    <property type="entry name" value="Leucine-rich Repeat Variant"/>
    <property type="match status" value="1"/>
</dbReference>
<dbReference type="InterPro" id="IPR011989">
    <property type="entry name" value="ARM-like"/>
</dbReference>
<proteinExistence type="predicted"/>
<protein>
    <recommendedName>
        <fullName evidence="3">Leucine rich repeat variant</fullName>
    </recommendedName>
</protein>